<dbReference type="GO" id="GO:0046872">
    <property type="term" value="F:metal ion binding"/>
    <property type="evidence" value="ECO:0007669"/>
    <property type="project" value="UniProtKB-KW"/>
</dbReference>
<name>A0A3Q4ATW4_MOLML</name>
<comment type="cofactor">
    <cofactor evidence="15">
        <name>[2Fe-2S] cluster</name>
        <dbReference type="ChEBI" id="CHEBI:190135"/>
    </cofactor>
</comment>
<dbReference type="AlphaFoldDB" id="A0A3Q4ATW4"/>
<evidence type="ECO:0000256" key="12">
    <source>
        <dbReference type="ARBA" id="ARBA00023014"/>
    </source>
</evidence>
<dbReference type="InterPro" id="IPR001810">
    <property type="entry name" value="F-box_dom"/>
</dbReference>
<dbReference type="Pfam" id="PF12937">
    <property type="entry name" value="F-box-like"/>
    <property type="match status" value="1"/>
</dbReference>
<keyword evidence="8" id="KW-0677">Repeat</keyword>
<evidence type="ECO:0000256" key="1">
    <source>
        <dbReference type="ARBA" id="ARBA00004123"/>
    </source>
</evidence>
<keyword evidence="5" id="KW-0963">Cytoplasm</keyword>
<evidence type="ECO:0000256" key="11">
    <source>
        <dbReference type="ARBA" id="ARBA00023004"/>
    </source>
</evidence>
<keyword evidence="18" id="KW-1185">Reference proteome</keyword>
<dbReference type="Ensembl" id="ENSMMOT00000008265.1">
    <property type="protein sequence ID" value="ENSMMOP00000008115.1"/>
    <property type="gene ID" value="ENSMMOG00000006291.1"/>
</dbReference>
<keyword evidence="11" id="KW-0408">Iron</keyword>
<dbReference type="GO" id="GO:0030163">
    <property type="term" value="P:protein catabolic process"/>
    <property type="evidence" value="ECO:0007669"/>
    <property type="project" value="UniProtKB-ARBA"/>
</dbReference>
<evidence type="ECO:0000259" key="16">
    <source>
        <dbReference type="PROSITE" id="PS50181"/>
    </source>
</evidence>
<dbReference type="Gene3D" id="1.20.1280.50">
    <property type="match status" value="1"/>
</dbReference>
<dbReference type="PANTHER" id="PTHR46550:SF1">
    <property type="entry name" value="F-BOX PROTEIN 3"/>
    <property type="match status" value="1"/>
</dbReference>
<dbReference type="Proteomes" id="UP000261620">
    <property type="component" value="Unplaced"/>
</dbReference>
<comment type="subcellular location">
    <subcellularLocation>
        <location evidence="2">Cytoplasm</location>
        <location evidence="2">Perinuclear region</location>
    </subcellularLocation>
    <subcellularLocation>
        <location evidence="1">Nucleus</location>
    </subcellularLocation>
</comment>
<accession>A0A3Q4ATW4</accession>
<evidence type="ECO:0000256" key="13">
    <source>
        <dbReference type="ARBA" id="ARBA00023242"/>
    </source>
</evidence>
<reference evidence="17" key="2">
    <citation type="submission" date="2025-09" db="UniProtKB">
        <authorList>
            <consortium name="Ensembl"/>
        </authorList>
    </citation>
    <scope>IDENTIFICATION</scope>
</reference>
<evidence type="ECO:0000256" key="14">
    <source>
        <dbReference type="ARBA" id="ARBA00030695"/>
    </source>
</evidence>
<keyword evidence="9" id="KW-0833">Ubl conjugation pathway</keyword>
<dbReference type="GO" id="GO:0016567">
    <property type="term" value="P:protein ubiquitination"/>
    <property type="evidence" value="ECO:0007669"/>
    <property type="project" value="UniProtKB-UniPathway"/>
</dbReference>
<evidence type="ECO:0000256" key="6">
    <source>
        <dbReference type="ARBA" id="ARBA00022614"/>
    </source>
</evidence>
<dbReference type="UniPathway" id="UPA00143"/>
<dbReference type="GO" id="GO:0005634">
    <property type="term" value="C:nucleus"/>
    <property type="evidence" value="ECO:0007669"/>
    <property type="project" value="UniProtKB-SubCell"/>
</dbReference>
<evidence type="ECO:0000256" key="3">
    <source>
        <dbReference type="ARBA" id="ARBA00004906"/>
    </source>
</evidence>
<dbReference type="FunFam" id="1.20.120.520:FF:000002">
    <property type="entry name" value="F-box/LRR-repeat protein 5 isoform X2"/>
    <property type="match status" value="1"/>
</dbReference>
<dbReference type="STRING" id="94237.ENSMMOP00000008115"/>
<evidence type="ECO:0000313" key="18">
    <source>
        <dbReference type="Proteomes" id="UP000261620"/>
    </source>
</evidence>
<evidence type="ECO:0000256" key="9">
    <source>
        <dbReference type="ARBA" id="ARBA00022786"/>
    </source>
</evidence>
<dbReference type="SUPFAM" id="SSF52047">
    <property type="entry name" value="RNI-like"/>
    <property type="match status" value="1"/>
</dbReference>
<evidence type="ECO:0000256" key="2">
    <source>
        <dbReference type="ARBA" id="ARBA00004556"/>
    </source>
</evidence>
<dbReference type="Gene3D" id="1.20.120.520">
    <property type="entry name" value="nmb1532 protein domain like"/>
    <property type="match status" value="1"/>
</dbReference>
<keyword evidence="12" id="KW-0411">Iron-sulfur</keyword>
<sequence>MAPFPDEVDVFTGPHWRMKQLVGLYCEKLSKTNFSNNSDFRSFLQSLCATFKEFKMHEQIENEYIIGLLQQRCCTVHNVHSDNKLSEMLSLFEKGLHSVKSVYEQLNYAQQLKERLEAFTQDFLPHMKEEEEVFQPMLMQYFTYEELKDIKQQVIAQHCSQQRWDCAAEVLKGISLWSQAEELQKAFKYADHEKTDYELEKNRNSSTHISQLPTEIMLRLFHYLGPEDLCRCSQVCSSWSELAKTGSLWKHLYPVRWARGEYYSGPPEDLDQEPDEDWVRSRQKEGRAYQEWDEDADVDESDVSGHSRGSLAISTAQREKRLLNGIIHNLLPVVGPSVKSVVLAYSSSVSSKMVRQILSLCPNIAHLNLTQTNVTDLAFDSWSSLGACLSLDHLDLSGCEKITDHTLKKLSVGLGDPMASPRADKCSDRRAKLKGSPLPIVLMEEKNILPVGRKRQALIFTQGPGRWGAARTPTQVWVLAPSDLGDIEDAAEWSRRNGMAFSETQSFVETQLVGGLCCCRRSRRRGHRTSSSSSYLHQQYAMSGEMFCGHSACCTSDVALRTFTGPQCESGTSRSSTAGFRTKGSQFGGLQCAAREYRTGRPEAKRSLRFLSLSGCYQVTDLGLRALSQRGGLPVLEHLNLSGCLFITEVGLQELVSACPSLNDEHFYYCDNINGPHADTASGCQNLQCGFRACCRSGE</sequence>
<evidence type="ECO:0000256" key="15">
    <source>
        <dbReference type="ARBA" id="ARBA00034078"/>
    </source>
</evidence>
<reference evidence="17" key="1">
    <citation type="submission" date="2025-08" db="UniProtKB">
        <authorList>
            <consortium name="Ensembl"/>
        </authorList>
    </citation>
    <scope>IDENTIFICATION</scope>
</reference>
<dbReference type="SMART" id="SM00256">
    <property type="entry name" value="FBOX"/>
    <property type="match status" value="1"/>
</dbReference>
<keyword evidence="7" id="KW-0479">Metal-binding</keyword>
<evidence type="ECO:0000256" key="5">
    <source>
        <dbReference type="ARBA" id="ARBA00022490"/>
    </source>
</evidence>
<dbReference type="Pfam" id="PF01814">
    <property type="entry name" value="Hemerythrin"/>
    <property type="match status" value="1"/>
</dbReference>
<dbReference type="InterPro" id="IPR045808">
    <property type="entry name" value="Hr_FBXL5"/>
</dbReference>
<dbReference type="CDD" id="cd22118">
    <property type="entry name" value="F-box_FBXL5"/>
    <property type="match status" value="1"/>
</dbReference>
<evidence type="ECO:0000256" key="10">
    <source>
        <dbReference type="ARBA" id="ARBA00022843"/>
    </source>
</evidence>
<evidence type="ECO:0000256" key="7">
    <source>
        <dbReference type="ARBA" id="ARBA00022723"/>
    </source>
</evidence>
<proteinExistence type="predicted"/>
<dbReference type="InterPro" id="IPR012312">
    <property type="entry name" value="Hemerythrin-like"/>
</dbReference>
<protein>
    <recommendedName>
        <fullName evidence="4">F-box/LRR-repeat protein 5</fullName>
    </recommendedName>
    <alternativeName>
        <fullName evidence="14">F-box and leucine-rich repeat protein 5</fullName>
    </alternativeName>
</protein>
<dbReference type="GO" id="GO:0006879">
    <property type="term" value="P:intracellular iron ion homeostasis"/>
    <property type="evidence" value="ECO:0007669"/>
    <property type="project" value="InterPro"/>
</dbReference>
<evidence type="ECO:0000256" key="8">
    <source>
        <dbReference type="ARBA" id="ARBA00022737"/>
    </source>
</evidence>
<dbReference type="OMA" id="GEMFCGH"/>
<dbReference type="InterPro" id="IPR036047">
    <property type="entry name" value="F-box-like_dom_sf"/>
</dbReference>
<dbReference type="FunFam" id="1.20.1280.50:FF:000007">
    <property type="entry name" value="F-box/LRR-repeat protein 5 isoform X1"/>
    <property type="match status" value="1"/>
</dbReference>
<keyword evidence="6" id="KW-0433">Leucine-rich repeat</keyword>
<dbReference type="GO" id="GO:0051536">
    <property type="term" value="F:iron-sulfur cluster binding"/>
    <property type="evidence" value="ECO:0007669"/>
    <property type="project" value="UniProtKB-KW"/>
</dbReference>
<dbReference type="FunFam" id="3.80.10.10:FF:000086">
    <property type="entry name" value="F-box/LRR-repeat protein 5 isoform X1"/>
    <property type="match status" value="1"/>
</dbReference>
<keyword evidence="10" id="KW-0832">Ubl conjugation</keyword>
<evidence type="ECO:0000313" key="17">
    <source>
        <dbReference type="Ensembl" id="ENSMMOP00000008115.1"/>
    </source>
</evidence>
<feature type="domain" description="F-box" evidence="16">
    <location>
        <begin position="206"/>
        <end position="252"/>
    </location>
</feature>
<dbReference type="Gene3D" id="3.80.10.10">
    <property type="entry name" value="Ribonuclease Inhibitor"/>
    <property type="match status" value="2"/>
</dbReference>
<evidence type="ECO:0000256" key="4">
    <source>
        <dbReference type="ARBA" id="ARBA00020540"/>
    </source>
</evidence>
<dbReference type="PROSITE" id="PS50181">
    <property type="entry name" value="FBOX"/>
    <property type="match status" value="1"/>
</dbReference>
<dbReference type="GO" id="GO:0048471">
    <property type="term" value="C:perinuclear region of cytoplasm"/>
    <property type="evidence" value="ECO:0007669"/>
    <property type="project" value="UniProtKB-SubCell"/>
</dbReference>
<dbReference type="PANTHER" id="PTHR46550">
    <property type="entry name" value="F-BOX ONLY PROTEIN 3"/>
    <property type="match status" value="1"/>
</dbReference>
<dbReference type="InterPro" id="IPR052121">
    <property type="entry name" value="F-box_SCF_Substrate_Recog"/>
</dbReference>
<keyword evidence="13" id="KW-0539">Nucleus</keyword>
<dbReference type="InterPro" id="IPR006553">
    <property type="entry name" value="Leu-rich_rpt_Cys-con_subtyp"/>
</dbReference>
<dbReference type="SUPFAM" id="SSF81383">
    <property type="entry name" value="F-box domain"/>
    <property type="match status" value="1"/>
</dbReference>
<dbReference type="SMART" id="SM00367">
    <property type="entry name" value="LRR_CC"/>
    <property type="match status" value="4"/>
</dbReference>
<dbReference type="CDD" id="cd12109">
    <property type="entry name" value="Hr_FBXL5"/>
    <property type="match status" value="1"/>
</dbReference>
<organism evidence="17 18">
    <name type="scientific">Mola mola</name>
    <name type="common">Ocean sunfish</name>
    <name type="synonym">Tetraodon mola</name>
    <dbReference type="NCBI Taxonomy" id="94237"/>
    <lineage>
        <taxon>Eukaryota</taxon>
        <taxon>Metazoa</taxon>
        <taxon>Chordata</taxon>
        <taxon>Craniata</taxon>
        <taxon>Vertebrata</taxon>
        <taxon>Euteleostomi</taxon>
        <taxon>Actinopterygii</taxon>
        <taxon>Neopterygii</taxon>
        <taxon>Teleostei</taxon>
        <taxon>Neoteleostei</taxon>
        <taxon>Acanthomorphata</taxon>
        <taxon>Eupercaria</taxon>
        <taxon>Tetraodontiformes</taxon>
        <taxon>Molidae</taxon>
        <taxon>Mola</taxon>
    </lineage>
</organism>
<comment type="pathway">
    <text evidence="3">Protein modification; protein ubiquitination.</text>
</comment>
<dbReference type="InterPro" id="IPR032675">
    <property type="entry name" value="LRR_dom_sf"/>
</dbReference>